<keyword evidence="1" id="KW-1133">Transmembrane helix</keyword>
<evidence type="ECO:0000313" key="3">
    <source>
        <dbReference type="Proteomes" id="UP001219568"/>
    </source>
</evidence>
<evidence type="ECO:0000256" key="1">
    <source>
        <dbReference type="SAM" id="Phobius"/>
    </source>
</evidence>
<keyword evidence="1" id="KW-0472">Membrane</keyword>
<dbReference type="EMBL" id="JAQJZL010000002">
    <property type="protein sequence ID" value="KAJ6051697.1"/>
    <property type="molecule type" value="Genomic_DNA"/>
</dbReference>
<keyword evidence="3" id="KW-1185">Reference proteome</keyword>
<name>A0AAD6IJI6_PENCN</name>
<keyword evidence="1" id="KW-0812">Transmembrane</keyword>
<organism evidence="2 3">
    <name type="scientific">Penicillium canescens</name>
    <dbReference type="NCBI Taxonomy" id="5083"/>
    <lineage>
        <taxon>Eukaryota</taxon>
        <taxon>Fungi</taxon>
        <taxon>Dikarya</taxon>
        <taxon>Ascomycota</taxon>
        <taxon>Pezizomycotina</taxon>
        <taxon>Eurotiomycetes</taxon>
        <taxon>Eurotiomycetidae</taxon>
        <taxon>Eurotiales</taxon>
        <taxon>Aspergillaceae</taxon>
        <taxon>Penicillium</taxon>
    </lineage>
</organism>
<reference evidence="2" key="1">
    <citation type="journal article" date="2023" name="IMA Fungus">
        <title>Comparative genomic study of the Penicillium genus elucidates a diverse pangenome and 15 lateral gene transfer events.</title>
        <authorList>
            <person name="Petersen C."/>
            <person name="Sorensen T."/>
            <person name="Nielsen M.R."/>
            <person name="Sondergaard T.E."/>
            <person name="Sorensen J.L."/>
            <person name="Fitzpatrick D.A."/>
            <person name="Frisvad J.C."/>
            <person name="Nielsen K.L."/>
        </authorList>
    </citation>
    <scope>NUCLEOTIDE SEQUENCE</scope>
    <source>
        <strain evidence="2">IBT 15450</strain>
    </source>
</reference>
<sequence length="60" mass="6869">MFVGGWAFSITRLTGDQWAYSLILGFISIPVGFVLQAVPTVVVEKPMAWMGRLWDKIRRR</sequence>
<accession>A0AAD6IJI6</accession>
<feature type="transmembrane region" description="Helical" evidence="1">
    <location>
        <begin position="20"/>
        <end position="43"/>
    </location>
</feature>
<dbReference type="AlphaFoldDB" id="A0AAD6IJI6"/>
<protein>
    <submittedName>
        <fullName evidence="2">Uncharacterized protein</fullName>
    </submittedName>
</protein>
<evidence type="ECO:0000313" key="2">
    <source>
        <dbReference type="EMBL" id="KAJ6051697.1"/>
    </source>
</evidence>
<dbReference type="Proteomes" id="UP001219568">
    <property type="component" value="Unassembled WGS sequence"/>
</dbReference>
<gene>
    <name evidence="2" type="ORF">N7460_002231</name>
</gene>
<proteinExistence type="predicted"/>
<comment type="caution">
    <text evidence="2">The sequence shown here is derived from an EMBL/GenBank/DDBJ whole genome shotgun (WGS) entry which is preliminary data.</text>
</comment>
<reference evidence="2" key="2">
    <citation type="submission" date="2023-01" db="EMBL/GenBank/DDBJ databases">
        <authorList>
            <person name="Petersen C."/>
        </authorList>
    </citation>
    <scope>NUCLEOTIDE SEQUENCE</scope>
    <source>
        <strain evidence="2">IBT 15450</strain>
    </source>
</reference>